<comment type="caution">
    <text evidence="5">The sequence shown here is derived from an EMBL/GenBank/DDBJ whole genome shotgun (WGS) entry which is preliminary data.</text>
</comment>
<keyword evidence="3" id="KW-0804">Transcription</keyword>
<dbReference type="InterPro" id="IPR018060">
    <property type="entry name" value="HTH_AraC"/>
</dbReference>
<evidence type="ECO:0000256" key="2">
    <source>
        <dbReference type="ARBA" id="ARBA00023125"/>
    </source>
</evidence>
<dbReference type="GO" id="GO:0043565">
    <property type="term" value="F:sequence-specific DNA binding"/>
    <property type="evidence" value="ECO:0007669"/>
    <property type="project" value="InterPro"/>
</dbReference>
<evidence type="ECO:0000256" key="1">
    <source>
        <dbReference type="ARBA" id="ARBA00023015"/>
    </source>
</evidence>
<evidence type="ECO:0000313" key="5">
    <source>
        <dbReference type="EMBL" id="KAB6148375.1"/>
    </source>
</evidence>
<dbReference type="PANTHER" id="PTHR43280">
    <property type="entry name" value="ARAC-FAMILY TRANSCRIPTIONAL REGULATOR"/>
    <property type="match status" value="1"/>
</dbReference>
<sequence length="303" mass="35228">MTKMELSSISIKQFKQQMSDQATCYRDDILISNHVEHLEPFRHPCRIFATLVLFCLDGELEFSINLKRYHITSNMMVVAFAGDIIQIHRVEVLEAYAVLLSSDYLNDLQIDFRQRSSFYIDAHNNAIVRIPHTELITIAPYYPLLKTNMEKNRAESPEILHGLIKAFSYTVISIMQVYQKNDDETNSDTVLRSQQLFDKFMALLKLYHTTERSVKFYADRLCLTPNYLSGVIKDYSGKSATEWINEYVILEAKIMLKNTDLSIQEIAYKLNFVTQSAFGKYFKLQTGMGPKFYRNGKNDNEEK</sequence>
<feature type="domain" description="HTH araC/xylS-type" evidence="4">
    <location>
        <begin position="198"/>
        <end position="296"/>
    </location>
</feature>
<name>A0A7J5PYS4_9BACE</name>
<dbReference type="PANTHER" id="PTHR43280:SF32">
    <property type="entry name" value="TRANSCRIPTIONAL REGULATORY PROTEIN"/>
    <property type="match status" value="1"/>
</dbReference>
<dbReference type="Proteomes" id="UP000434604">
    <property type="component" value="Unassembled WGS sequence"/>
</dbReference>
<proteinExistence type="predicted"/>
<dbReference type="Pfam" id="PF12833">
    <property type="entry name" value="HTH_18"/>
    <property type="match status" value="1"/>
</dbReference>
<dbReference type="EMBL" id="WDED01000009">
    <property type="protein sequence ID" value="KAB6148375.1"/>
    <property type="molecule type" value="Genomic_DNA"/>
</dbReference>
<dbReference type="SUPFAM" id="SSF46689">
    <property type="entry name" value="Homeodomain-like"/>
    <property type="match status" value="1"/>
</dbReference>
<dbReference type="SMART" id="SM00342">
    <property type="entry name" value="HTH_ARAC"/>
    <property type="match status" value="1"/>
</dbReference>
<accession>A0A7J5PYS4</accession>
<reference evidence="5 6" key="1">
    <citation type="journal article" date="2019" name="Nat. Med.">
        <title>A library of human gut bacterial isolates paired with longitudinal multiomics data enables mechanistic microbiome research.</title>
        <authorList>
            <person name="Poyet M."/>
            <person name="Groussin M."/>
            <person name="Gibbons S.M."/>
            <person name="Avila-Pacheco J."/>
            <person name="Jiang X."/>
            <person name="Kearney S.M."/>
            <person name="Perrotta A.R."/>
            <person name="Berdy B."/>
            <person name="Zhao S."/>
            <person name="Lieberman T.D."/>
            <person name="Swanson P.K."/>
            <person name="Smith M."/>
            <person name="Roesemann S."/>
            <person name="Alexander J.E."/>
            <person name="Rich S.A."/>
            <person name="Livny J."/>
            <person name="Vlamakis H."/>
            <person name="Clish C."/>
            <person name="Bullock K."/>
            <person name="Deik A."/>
            <person name="Scott J."/>
            <person name="Pierce K.A."/>
            <person name="Xavier R.J."/>
            <person name="Alm E.J."/>
        </authorList>
    </citation>
    <scope>NUCLEOTIDE SEQUENCE [LARGE SCALE GENOMIC DNA]</scope>
    <source>
        <strain evidence="5 6">BIOML-A58</strain>
    </source>
</reference>
<keyword evidence="2" id="KW-0238">DNA-binding</keyword>
<dbReference type="AlphaFoldDB" id="A0A7J5PYS4"/>
<evidence type="ECO:0000259" key="4">
    <source>
        <dbReference type="PROSITE" id="PS01124"/>
    </source>
</evidence>
<dbReference type="InterPro" id="IPR009057">
    <property type="entry name" value="Homeodomain-like_sf"/>
</dbReference>
<evidence type="ECO:0000313" key="6">
    <source>
        <dbReference type="Proteomes" id="UP000434604"/>
    </source>
</evidence>
<evidence type="ECO:0000256" key="3">
    <source>
        <dbReference type="ARBA" id="ARBA00023163"/>
    </source>
</evidence>
<dbReference type="GO" id="GO:0003700">
    <property type="term" value="F:DNA-binding transcription factor activity"/>
    <property type="evidence" value="ECO:0007669"/>
    <property type="project" value="InterPro"/>
</dbReference>
<organism evidence="5 6">
    <name type="scientific">Bacteroides xylanisolvens</name>
    <dbReference type="NCBI Taxonomy" id="371601"/>
    <lineage>
        <taxon>Bacteria</taxon>
        <taxon>Pseudomonadati</taxon>
        <taxon>Bacteroidota</taxon>
        <taxon>Bacteroidia</taxon>
        <taxon>Bacteroidales</taxon>
        <taxon>Bacteroidaceae</taxon>
        <taxon>Bacteroides</taxon>
    </lineage>
</organism>
<dbReference type="Gene3D" id="1.10.10.60">
    <property type="entry name" value="Homeodomain-like"/>
    <property type="match status" value="1"/>
</dbReference>
<protein>
    <submittedName>
        <fullName evidence="5">AraC family transcriptional regulator</fullName>
    </submittedName>
</protein>
<dbReference type="PROSITE" id="PS01124">
    <property type="entry name" value="HTH_ARAC_FAMILY_2"/>
    <property type="match status" value="1"/>
</dbReference>
<keyword evidence="1" id="KW-0805">Transcription regulation</keyword>
<gene>
    <name evidence="5" type="ORF">GA398_07420</name>
</gene>